<name>A0A382IRA6_9ZZZZ</name>
<evidence type="ECO:0000313" key="1">
    <source>
        <dbReference type="EMBL" id="SVC02146.1"/>
    </source>
</evidence>
<protein>
    <recommendedName>
        <fullName evidence="2">ABM domain-containing protein</fullName>
    </recommendedName>
</protein>
<sequence>MSITAIIVLKIEDYEKFEAAFASRESERTDAGINAKAYRDMDDASKAVVIETVPSKEALFAFMAKPQIQQTMRNATIQESPDVTFLDG</sequence>
<gene>
    <name evidence="1" type="ORF">METZ01_LOCUS255000</name>
</gene>
<dbReference type="AlphaFoldDB" id="A0A382IRA6"/>
<accession>A0A382IRA6</accession>
<dbReference type="EMBL" id="UINC01069061">
    <property type="protein sequence ID" value="SVC02146.1"/>
    <property type="molecule type" value="Genomic_DNA"/>
</dbReference>
<reference evidence="1" key="1">
    <citation type="submission" date="2018-05" db="EMBL/GenBank/DDBJ databases">
        <authorList>
            <person name="Lanie J.A."/>
            <person name="Ng W.-L."/>
            <person name="Kazmierczak K.M."/>
            <person name="Andrzejewski T.M."/>
            <person name="Davidsen T.M."/>
            <person name="Wayne K.J."/>
            <person name="Tettelin H."/>
            <person name="Glass J.I."/>
            <person name="Rusch D."/>
            <person name="Podicherti R."/>
            <person name="Tsui H.-C.T."/>
            <person name="Winkler M.E."/>
        </authorList>
    </citation>
    <scope>NUCLEOTIDE SEQUENCE</scope>
</reference>
<evidence type="ECO:0008006" key="2">
    <source>
        <dbReference type="Google" id="ProtNLM"/>
    </source>
</evidence>
<organism evidence="1">
    <name type="scientific">marine metagenome</name>
    <dbReference type="NCBI Taxonomy" id="408172"/>
    <lineage>
        <taxon>unclassified sequences</taxon>
        <taxon>metagenomes</taxon>
        <taxon>ecological metagenomes</taxon>
    </lineage>
</organism>
<proteinExistence type="predicted"/>